<proteinExistence type="predicted"/>
<feature type="transmembrane region" description="Helical" evidence="1">
    <location>
        <begin position="38"/>
        <end position="60"/>
    </location>
</feature>
<keyword evidence="3" id="KW-1185">Reference proteome</keyword>
<keyword evidence="1" id="KW-1133">Transmembrane helix</keyword>
<sequence length="62" mass="7111">MSPMNMMWISFYSMGFMALSMALMYISRHKISNGIISGVIALIAYSFLLIGFLTMIFVIFTW</sequence>
<protein>
    <submittedName>
        <fullName evidence="2">DUF2768 domain-containing protein</fullName>
    </submittedName>
</protein>
<feature type="transmembrane region" description="Helical" evidence="1">
    <location>
        <begin position="6"/>
        <end position="26"/>
    </location>
</feature>
<dbReference type="InterPro" id="IPR020076">
    <property type="entry name" value="DUF2768"/>
</dbReference>
<reference evidence="2 3" key="1">
    <citation type="submission" date="2018-05" db="EMBL/GenBank/DDBJ databases">
        <title>Kurthia sibirica genome sequence.</title>
        <authorList>
            <person name="Maclea K.S."/>
            <person name="Goen A.E."/>
        </authorList>
    </citation>
    <scope>NUCLEOTIDE SEQUENCE [LARGE SCALE GENOMIC DNA]</scope>
    <source>
        <strain evidence="2 3">ATCC 49154</strain>
    </source>
</reference>
<gene>
    <name evidence="2" type="ORF">DEX24_13265</name>
</gene>
<dbReference type="AlphaFoldDB" id="A0A2U3AIV7"/>
<evidence type="ECO:0000256" key="1">
    <source>
        <dbReference type="SAM" id="Phobius"/>
    </source>
</evidence>
<accession>A0A2U3AIV7</accession>
<evidence type="ECO:0000313" key="3">
    <source>
        <dbReference type="Proteomes" id="UP000245938"/>
    </source>
</evidence>
<comment type="caution">
    <text evidence="2">The sequence shown here is derived from an EMBL/GenBank/DDBJ whole genome shotgun (WGS) entry which is preliminary data.</text>
</comment>
<dbReference type="OrthoDB" id="2476435at2"/>
<name>A0A2U3AIV7_9BACL</name>
<dbReference type="Pfam" id="PF10966">
    <property type="entry name" value="DUF2768"/>
    <property type="match status" value="1"/>
</dbReference>
<organism evidence="2 3">
    <name type="scientific">Kurthia sibirica</name>
    <dbReference type="NCBI Taxonomy" id="202750"/>
    <lineage>
        <taxon>Bacteria</taxon>
        <taxon>Bacillati</taxon>
        <taxon>Bacillota</taxon>
        <taxon>Bacilli</taxon>
        <taxon>Bacillales</taxon>
        <taxon>Caryophanaceae</taxon>
        <taxon>Kurthia</taxon>
    </lineage>
</organism>
<dbReference type="EMBL" id="QFVR01000021">
    <property type="protein sequence ID" value="PWI24486.1"/>
    <property type="molecule type" value="Genomic_DNA"/>
</dbReference>
<keyword evidence="1" id="KW-0472">Membrane</keyword>
<dbReference type="Proteomes" id="UP000245938">
    <property type="component" value="Unassembled WGS sequence"/>
</dbReference>
<keyword evidence="1" id="KW-0812">Transmembrane</keyword>
<evidence type="ECO:0000313" key="2">
    <source>
        <dbReference type="EMBL" id="PWI24486.1"/>
    </source>
</evidence>